<feature type="region of interest" description="Disordered" evidence="1">
    <location>
        <begin position="1"/>
        <end position="34"/>
    </location>
</feature>
<reference evidence="2" key="2">
    <citation type="journal article" date="2014" name="ISME J.">
        <title>Microbial stratification in low pH oxic and suboxic macroscopic growths along an acid mine drainage.</title>
        <authorList>
            <person name="Mendez-Garcia C."/>
            <person name="Mesa V."/>
            <person name="Sprenger R.R."/>
            <person name="Richter M."/>
            <person name="Diez M.S."/>
            <person name="Solano J."/>
            <person name="Bargiela R."/>
            <person name="Golyshina O.V."/>
            <person name="Manteca A."/>
            <person name="Ramos J.L."/>
            <person name="Gallego J.R."/>
            <person name="Llorente I."/>
            <person name="Martins Dos Santos V.A."/>
            <person name="Jensen O.N."/>
            <person name="Pelaez A.I."/>
            <person name="Sanchez J."/>
            <person name="Ferrer M."/>
        </authorList>
    </citation>
    <scope>NUCLEOTIDE SEQUENCE</scope>
</reference>
<protein>
    <submittedName>
        <fullName evidence="2">Tetratricopeptide TPR_2</fullName>
    </submittedName>
</protein>
<reference evidence="2" key="1">
    <citation type="submission" date="2013-08" db="EMBL/GenBank/DDBJ databases">
        <authorList>
            <person name="Mendez C."/>
            <person name="Richter M."/>
            <person name="Ferrer M."/>
            <person name="Sanchez J."/>
        </authorList>
    </citation>
    <scope>NUCLEOTIDE SEQUENCE</scope>
</reference>
<dbReference type="Pfam" id="PF13414">
    <property type="entry name" value="TPR_11"/>
    <property type="match status" value="1"/>
</dbReference>
<dbReference type="PROSITE" id="PS50005">
    <property type="entry name" value="TPR"/>
    <property type="match status" value="1"/>
</dbReference>
<dbReference type="SUPFAM" id="SSF48452">
    <property type="entry name" value="TPR-like"/>
    <property type="match status" value="1"/>
</dbReference>
<dbReference type="InterPro" id="IPR019734">
    <property type="entry name" value="TPR_rpt"/>
</dbReference>
<dbReference type="SMART" id="SM00028">
    <property type="entry name" value="TPR"/>
    <property type="match status" value="1"/>
</dbReference>
<gene>
    <name evidence="2" type="ORF">B2A_15025</name>
</gene>
<feature type="compositionally biased region" description="Polar residues" evidence="1">
    <location>
        <begin position="13"/>
        <end position="23"/>
    </location>
</feature>
<accession>T0ZEX7</accession>
<dbReference type="Gene3D" id="1.25.40.10">
    <property type="entry name" value="Tetratricopeptide repeat domain"/>
    <property type="match status" value="1"/>
</dbReference>
<dbReference type="InterPro" id="IPR011990">
    <property type="entry name" value="TPR-like_helical_dom_sf"/>
</dbReference>
<feature type="non-terminal residue" evidence="2">
    <location>
        <position position="92"/>
    </location>
</feature>
<sequence>MHLVSDMSAGNDEGQSAESADTSTGKKKVNPEAEGHWLRGNSLFDEGKFDEAVEEYTQAIDVDKEYSSAYFNRALNYAILKKSDLAKKDLQS</sequence>
<proteinExistence type="predicted"/>
<dbReference type="EMBL" id="AUZZ01010934">
    <property type="protein sequence ID" value="EQD28210.1"/>
    <property type="molecule type" value="Genomic_DNA"/>
</dbReference>
<comment type="caution">
    <text evidence="2">The sequence shown here is derived from an EMBL/GenBank/DDBJ whole genome shotgun (WGS) entry which is preliminary data.</text>
</comment>
<organism evidence="2">
    <name type="scientific">mine drainage metagenome</name>
    <dbReference type="NCBI Taxonomy" id="410659"/>
    <lineage>
        <taxon>unclassified sequences</taxon>
        <taxon>metagenomes</taxon>
        <taxon>ecological metagenomes</taxon>
    </lineage>
</organism>
<evidence type="ECO:0000256" key="1">
    <source>
        <dbReference type="SAM" id="MobiDB-lite"/>
    </source>
</evidence>
<dbReference type="AlphaFoldDB" id="T0ZEX7"/>
<name>T0ZEX7_9ZZZZ</name>
<evidence type="ECO:0000313" key="2">
    <source>
        <dbReference type="EMBL" id="EQD28210.1"/>
    </source>
</evidence>